<feature type="transmembrane region" description="Helical" evidence="1">
    <location>
        <begin position="56"/>
        <end position="84"/>
    </location>
</feature>
<name>A0A369TCB3_9PROT</name>
<dbReference type="Proteomes" id="UP000253941">
    <property type="component" value="Unassembled WGS sequence"/>
</dbReference>
<reference evidence="2 3" key="1">
    <citation type="submission" date="2018-07" db="EMBL/GenBank/DDBJ databases">
        <title>Venubactetium sediminum gen. nov., sp. nov., isolated from a marine solar saltern.</title>
        <authorList>
            <person name="Wang S."/>
        </authorList>
    </citation>
    <scope>NUCLEOTIDE SEQUENCE [LARGE SCALE GENOMIC DNA]</scope>
    <source>
        <strain evidence="2 3">WD2A32</strain>
    </source>
</reference>
<evidence type="ECO:0000256" key="1">
    <source>
        <dbReference type="SAM" id="Phobius"/>
    </source>
</evidence>
<organism evidence="2 3">
    <name type="scientific">Ferruginivarius sediminum</name>
    <dbReference type="NCBI Taxonomy" id="2661937"/>
    <lineage>
        <taxon>Bacteria</taxon>
        <taxon>Pseudomonadati</taxon>
        <taxon>Pseudomonadota</taxon>
        <taxon>Alphaproteobacteria</taxon>
        <taxon>Rhodospirillales</taxon>
        <taxon>Rhodospirillaceae</taxon>
        <taxon>Ferruginivarius</taxon>
    </lineage>
</organism>
<dbReference type="InterPro" id="IPR018688">
    <property type="entry name" value="PpoB2-like"/>
</dbReference>
<dbReference type="RefSeq" id="WP_114580924.1">
    <property type="nucleotide sequence ID" value="NZ_QPMH01000003.1"/>
</dbReference>
<sequence length="255" mass="27638">MTGTASPLIESALKRDRVIVLALLVAITAIAWAYLIDMAMGQAMGGMRAVSWDLGYFAAMFAMWAIMMTGMMVPSAAPLILLYAAIERKRHPGERPYAGTMQFTLGYLVTWTGFSLFATLAQWGLSEAALLSPMMVGTSPVLGAALFIAAGVYQLTPLKNTCLKHCRSPIAFLLHRRRTGRFGPLLMGLDHGAFCVGCCWFLMALLFTLGVMNLLWVVAITVFVLLEKVVPQRTLLVRVSSALMIGSGVLLLATS</sequence>
<evidence type="ECO:0000313" key="3">
    <source>
        <dbReference type="Proteomes" id="UP000253941"/>
    </source>
</evidence>
<keyword evidence="1" id="KW-0812">Transmembrane</keyword>
<comment type="caution">
    <text evidence="2">The sequence shown here is derived from an EMBL/GenBank/DDBJ whole genome shotgun (WGS) entry which is preliminary data.</text>
</comment>
<accession>A0A369TCB3</accession>
<feature type="transmembrane region" description="Helical" evidence="1">
    <location>
        <begin position="131"/>
        <end position="155"/>
    </location>
</feature>
<dbReference type="Pfam" id="PF09948">
    <property type="entry name" value="PpoB2"/>
    <property type="match status" value="1"/>
</dbReference>
<feature type="transmembrane region" description="Helical" evidence="1">
    <location>
        <begin position="18"/>
        <end position="36"/>
    </location>
</feature>
<proteinExistence type="predicted"/>
<feature type="transmembrane region" description="Helical" evidence="1">
    <location>
        <begin position="105"/>
        <end position="125"/>
    </location>
</feature>
<gene>
    <name evidence="2" type="ORF">DRB17_04145</name>
</gene>
<feature type="transmembrane region" description="Helical" evidence="1">
    <location>
        <begin position="209"/>
        <end position="226"/>
    </location>
</feature>
<keyword evidence="1" id="KW-0472">Membrane</keyword>
<feature type="transmembrane region" description="Helical" evidence="1">
    <location>
        <begin position="182"/>
        <end position="203"/>
    </location>
</feature>
<evidence type="ECO:0000313" key="2">
    <source>
        <dbReference type="EMBL" id="RDD62973.1"/>
    </source>
</evidence>
<dbReference type="EMBL" id="QPMH01000003">
    <property type="protein sequence ID" value="RDD62973.1"/>
    <property type="molecule type" value="Genomic_DNA"/>
</dbReference>
<keyword evidence="3" id="KW-1185">Reference proteome</keyword>
<feature type="transmembrane region" description="Helical" evidence="1">
    <location>
        <begin position="235"/>
        <end position="253"/>
    </location>
</feature>
<protein>
    <submittedName>
        <fullName evidence="2">DUF2182 domain-containing protein</fullName>
    </submittedName>
</protein>
<keyword evidence="1" id="KW-1133">Transmembrane helix</keyword>
<dbReference type="AlphaFoldDB" id="A0A369TCB3"/>